<name>A0AAD5ECK5_UMBRA</name>
<accession>A0AAD5ECK5</accession>
<dbReference type="AlphaFoldDB" id="A0AAD5ECK5"/>
<dbReference type="GeneID" id="75910108"/>
<dbReference type="PANTHER" id="PTHR44942">
    <property type="entry name" value="METHYLTRANSF_11 DOMAIN-CONTAINING PROTEIN"/>
    <property type="match status" value="1"/>
</dbReference>
<dbReference type="Gene3D" id="3.40.50.150">
    <property type="entry name" value="Vaccinia Virus protein VP39"/>
    <property type="match status" value="1"/>
</dbReference>
<comment type="similarity">
    <text evidence="1">Belongs to the methyltransferase superfamily.</text>
</comment>
<evidence type="ECO:0000313" key="5">
    <source>
        <dbReference type="EMBL" id="KAI8581436.1"/>
    </source>
</evidence>
<keyword evidence="2" id="KW-0489">Methyltransferase</keyword>
<dbReference type="InterPro" id="IPR051052">
    <property type="entry name" value="Diverse_substrate_MTase"/>
</dbReference>
<dbReference type="InterPro" id="IPR029063">
    <property type="entry name" value="SAM-dependent_MTases_sf"/>
</dbReference>
<dbReference type="RefSeq" id="XP_051446440.1">
    <property type="nucleotide sequence ID" value="XM_051584758.1"/>
</dbReference>
<reference evidence="5" key="1">
    <citation type="submission" date="2021-06" db="EMBL/GenBank/DDBJ databases">
        <authorList>
            <consortium name="DOE Joint Genome Institute"/>
            <person name="Mondo S.J."/>
            <person name="Amses K.R."/>
            <person name="Simmons D.R."/>
            <person name="Longcore J.E."/>
            <person name="Seto K."/>
            <person name="Alves G.H."/>
            <person name="Bonds A.E."/>
            <person name="Quandt C.A."/>
            <person name="Davis W.J."/>
            <person name="Chang Y."/>
            <person name="Letcher P.M."/>
            <person name="Powell M.J."/>
            <person name="Kuo A."/>
            <person name="Labutti K."/>
            <person name="Pangilinan J."/>
            <person name="Andreopoulos W."/>
            <person name="Tritt A."/>
            <person name="Riley R."/>
            <person name="Hundley H."/>
            <person name="Johnson J."/>
            <person name="Lipzen A."/>
            <person name="Barry K."/>
            <person name="Berbee M.L."/>
            <person name="Buchler N.E."/>
            <person name="Grigoriev I.V."/>
            <person name="Spatafora J.W."/>
            <person name="Stajich J.E."/>
            <person name="James T.Y."/>
        </authorList>
    </citation>
    <scope>NUCLEOTIDE SEQUENCE</scope>
    <source>
        <strain evidence="5">AG</strain>
    </source>
</reference>
<dbReference type="GO" id="GO:0008757">
    <property type="term" value="F:S-adenosylmethionine-dependent methyltransferase activity"/>
    <property type="evidence" value="ECO:0007669"/>
    <property type="project" value="InterPro"/>
</dbReference>
<protein>
    <recommendedName>
        <fullName evidence="4">Methyltransferase type 11 domain-containing protein</fullName>
    </recommendedName>
</protein>
<organism evidence="5 6">
    <name type="scientific">Umbelopsis ramanniana AG</name>
    <dbReference type="NCBI Taxonomy" id="1314678"/>
    <lineage>
        <taxon>Eukaryota</taxon>
        <taxon>Fungi</taxon>
        <taxon>Fungi incertae sedis</taxon>
        <taxon>Mucoromycota</taxon>
        <taxon>Mucoromycotina</taxon>
        <taxon>Umbelopsidomycetes</taxon>
        <taxon>Umbelopsidales</taxon>
        <taxon>Umbelopsidaceae</taxon>
        <taxon>Umbelopsis</taxon>
    </lineage>
</organism>
<dbReference type="InterPro" id="IPR013216">
    <property type="entry name" value="Methyltransf_11"/>
</dbReference>
<comment type="caution">
    <text evidence="5">The sequence shown here is derived from an EMBL/GenBank/DDBJ whole genome shotgun (WGS) entry which is preliminary data.</text>
</comment>
<keyword evidence="3" id="KW-0808">Transferase</keyword>
<dbReference type="Proteomes" id="UP001206595">
    <property type="component" value="Unassembled WGS sequence"/>
</dbReference>
<dbReference type="SUPFAM" id="SSF53335">
    <property type="entry name" value="S-adenosyl-L-methionine-dependent methyltransferases"/>
    <property type="match status" value="1"/>
</dbReference>
<keyword evidence="6" id="KW-1185">Reference proteome</keyword>
<evidence type="ECO:0000256" key="2">
    <source>
        <dbReference type="ARBA" id="ARBA00022603"/>
    </source>
</evidence>
<dbReference type="PANTHER" id="PTHR44942:SF4">
    <property type="entry name" value="METHYLTRANSFERASE TYPE 11 DOMAIN-CONTAINING PROTEIN"/>
    <property type="match status" value="1"/>
</dbReference>
<evidence type="ECO:0000256" key="1">
    <source>
        <dbReference type="ARBA" id="ARBA00008361"/>
    </source>
</evidence>
<evidence type="ECO:0000259" key="4">
    <source>
        <dbReference type="Pfam" id="PF08241"/>
    </source>
</evidence>
<evidence type="ECO:0000256" key="3">
    <source>
        <dbReference type="ARBA" id="ARBA00022679"/>
    </source>
</evidence>
<gene>
    <name evidence="5" type="ORF">K450DRAFT_207701</name>
</gene>
<dbReference type="GO" id="GO:0032259">
    <property type="term" value="P:methylation"/>
    <property type="evidence" value="ECO:0007669"/>
    <property type="project" value="UniProtKB-KW"/>
</dbReference>
<sequence>MTSKNPHSVAEQGFSTGADDYAKARPSYPAAALQCLQSELKLIPAETKILDLAAGTGKFTELLVKDGYQVTAVEPVAEMRAKITETLPTVKAVEGTSWNIPVESDSQHVVVIAQAFHWFDDIETLRECRRVLKSNGYIVFIWNMESQERCQWIAKLRQIYEQHDVKAPQYRKGAWKKVFNTEEAGELFHLPLNHRQFTNDFLIANKEVVWQRVKSKSYVAVMPPQEQETLQQQVYAILDDPENGFIPNSDGEYLFLHETDIYWAQSQ</sequence>
<feature type="domain" description="Methyltransferase type 11" evidence="4">
    <location>
        <begin position="50"/>
        <end position="140"/>
    </location>
</feature>
<dbReference type="Pfam" id="PF08241">
    <property type="entry name" value="Methyltransf_11"/>
    <property type="match status" value="1"/>
</dbReference>
<evidence type="ECO:0000313" key="6">
    <source>
        <dbReference type="Proteomes" id="UP001206595"/>
    </source>
</evidence>
<dbReference type="CDD" id="cd02440">
    <property type="entry name" value="AdoMet_MTases"/>
    <property type="match status" value="1"/>
</dbReference>
<reference evidence="5" key="2">
    <citation type="journal article" date="2022" name="Proc. Natl. Acad. Sci. U.S.A.">
        <title>Diploid-dominant life cycles characterize the early evolution of Fungi.</title>
        <authorList>
            <person name="Amses K.R."/>
            <person name="Simmons D.R."/>
            <person name="Longcore J.E."/>
            <person name="Mondo S.J."/>
            <person name="Seto K."/>
            <person name="Jeronimo G.H."/>
            <person name="Bonds A.E."/>
            <person name="Quandt C.A."/>
            <person name="Davis W.J."/>
            <person name="Chang Y."/>
            <person name="Federici B.A."/>
            <person name="Kuo A."/>
            <person name="LaButti K."/>
            <person name="Pangilinan J."/>
            <person name="Andreopoulos W."/>
            <person name="Tritt A."/>
            <person name="Riley R."/>
            <person name="Hundley H."/>
            <person name="Johnson J."/>
            <person name="Lipzen A."/>
            <person name="Barry K."/>
            <person name="Lang B.F."/>
            <person name="Cuomo C.A."/>
            <person name="Buchler N.E."/>
            <person name="Grigoriev I.V."/>
            <person name="Spatafora J.W."/>
            <person name="Stajich J.E."/>
            <person name="James T.Y."/>
        </authorList>
    </citation>
    <scope>NUCLEOTIDE SEQUENCE</scope>
    <source>
        <strain evidence="5">AG</strain>
    </source>
</reference>
<proteinExistence type="inferred from homology"/>
<dbReference type="EMBL" id="MU620906">
    <property type="protein sequence ID" value="KAI8581436.1"/>
    <property type="molecule type" value="Genomic_DNA"/>
</dbReference>